<dbReference type="RefSeq" id="WP_207490308.1">
    <property type="nucleotide sequence ID" value="NZ_JADIJS010000009.1"/>
</dbReference>
<sequence length="449" mass="49259">MTVNQVLTPFHGHVFGPDSRAMFAHREGKLNYSDINSLEAGKFFPATKSGLVDPIAPDDAPSGTPPADGQIASAGWKPALFLDEPGTHWKKHQVRSGEKITISWDYSARHATRRWNYFITRPDWNPGKKLSRASFEDKPFYKVELSAQPFWAHPEALWPASPTTHDVVLPERNGYHVLLAVWEVANTAMAFYQVVDLEFVGSSSDQRPGTPSGLHAAKIDRASVDLAWSPPSGPSPANYTIFRDGFAIQKVDGLTTSCQDRGLEAETTYRYSISATSPGGQESLPSQEVAITTLADDYEQRPPSAPDHLHSMGETSATVSLMWGASTGARPIAGYQVYRDGVLVVTTNETALVYDDGGLASDTEYRYFVAAVDIDDQLSVPSNVLTIRTKAADSTPPVTGTPDWKLNSYYATGDRVRYNNVVYVCLQSHTSHSPSWNPAEAHGILWRQA</sequence>
<feature type="domain" description="Fibronectin type-III" evidence="3">
    <location>
        <begin position="210"/>
        <end position="296"/>
    </location>
</feature>
<proteinExistence type="predicted"/>
<dbReference type="PROSITE" id="PS50853">
    <property type="entry name" value="FN3"/>
    <property type="match status" value="2"/>
</dbReference>
<keyword evidence="1" id="KW-0732">Signal</keyword>
<dbReference type="PANTHER" id="PTHR34823">
    <property type="entry name" value="GLCNAC-BINDING PROTEIN A"/>
    <property type="match status" value="1"/>
</dbReference>
<dbReference type="Proteomes" id="UP000718278">
    <property type="component" value="Unassembled WGS sequence"/>
</dbReference>
<dbReference type="SUPFAM" id="SSF49265">
    <property type="entry name" value="Fibronectin type III"/>
    <property type="match status" value="1"/>
</dbReference>
<evidence type="ECO:0000313" key="5">
    <source>
        <dbReference type="Proteomes" id="UP000718278"/>
    </source>
</evidence>
<organism evidence="4 5">
    <name type="scientific">Brucella pituitosa</name>
    <dbReference type="NCBI Taxonomy" id="571256"/>
    <lineage>
        <taxon>Bacteria</taxon>
        <taxon>Pseudomonadati</taxon>
        <taxon>Pseudomonadota</taxon>
        <taxon>Alphaproteobacteria</taxon>
        <taxon>Hyphomicrobiales</taxon>
        <taxon>Brucellaceae</taxon>
        <taxon>Brucella/Ochrobactrum group</taxon>
        <taxon>Brucella</taxon>
    </lineage>
</organism>
<evidence type="ECO:0000256" key="1">
    <source>
        <dbReference type="ARBA" id="ARBA00022729"/>
    </source>
</evidence>
<dbReference type="GO" id="GO:0004497">
    <property type="term" value="F:monooxygenase activity"/>
    <property type="evidence" value="ECO:0007669"/>
    <property type="project" value="UniProtKB-KW"/>
</dbReference>
<dbReference type="InterPro" id="IPR051024">
    <property type="entry name" value="GlcNAc_Chitin_IntDeg"/>
</dbReference>
<reference evidence="4 5" key="1">
    <citation type="submission" date="2020-10" db="EMBL/GenBank/DDBJ databases">
        <title>Genomic characterization of underground lake bacteria from Wind Cave National Park: Insight into the archetypical LuxI/LuxR and identification of LuxR solos.</title>
        <authorList>
            <person name="Wengert P.C."/>
            <person name="Savka M.A."/>
        </authorList>
    </citation>
    <scope>NUCLEOTIDE SEQUENCE [LARGE SCALE GENOMIC DNA]</scope>
    <source>
        <strain evidence="4 5">SD316</strain>
    </source>
</reference>
<dbReference type="InterPro" id="IPR014756">
    <property type="entry name" value="Ig_E-set"/>
</dbReference>
<evidence type="ECO:0000313" key="4">
    <source>
        <dbReference type="EMBL" id="MBO1042283.1"/>
    </source>
</evidence>
<dbReference type="InterPro" id="IPR003610">
    <property type="entry name" value="CBM5/12"/>
</dbReference>
<dbReference type="SUPFAM" id="SSF51055">
    <property type="entry name" value="Carbohydrate binding domain"/>
    <property type="match status" value="1"/>
</dbReference>
<dbReference type="Pfam" id="PF00041">
    <property type="entry name" value="fn3"/>
    <property type="match status" value="1"/>
</dbReference>
<dbReference type="Pfam" id="PF03067">
    <property type="entry name" value="LPMO_10"/>
    <property type="match status" value="1"/>
</dbReference>
<name>A0ABS3K5V5_9HYPH</name>
<dbReference type="CDD" id="cd21177">
    <property type="entry name" value="LPMO_AA10"/>
    <property type="match status" value="1"/>
</dbReference>
<dbReference type="Gene3D" id="2.70.50.50">
    <property type="entry name" value="chitin-binding protein cbp21"/>
    <property type="match status" value="1"/>
</dbReference>
<evidence type="ECO:0000259" key="3">
    <source>
        <dbReference type="PROSITE" id="PS50853"/>
    </source>
</evidence>
<keyword evidence="5" id="KW-1185">Reference proteome</keyword>
<dbReference type="InterPro" id="IPR036573">
    <property type="entry name" value="CBM_sf_5/12"/>
</dbReference>
<accession>A0ABS3K5V5</accession>
<dbReference type="SMART" id="SM00495">
    <property type="entry name" value="ChtBD3"/>
    <property type="match status" value="1"/>
</dbReference>
<dbReference type="CDD" id="cd00063">
    <property type="entry name" value="FN3"/>
    <property type="match status" value="2"/>
</dbReference>
<dbReference type="InterPro" id="IPR004302">
    <property type="entry name" value="Cellulose/chitin-bd_N"/>
</dbReference>
<keyword evidence="2" id="KW-0378">Hydrolase</keyword>
<dbReference type="Gene3D" id="2.60.40.10">
    <property type="entry name" value="Immunoglobulins"/>
    <property type="match status" value="2"/>
</dbReference>
<dbReference type="InterPro" id="IPR036116">
    <property type="entry name" value="FN3_sf"/>
</dbReference>
<comment type="caution">
    <text evidence="4">The sequence shown here is derived from an EMBL/GenBank/DDBJ whole genome shotgun (WGS) entry which is preliminary data.</text>
</comment>
<dbReference type="Gene3D" id="2.10.10.20">
    <property type="entry name" value="Carbohydrate-binding module superfamily 5/12"/>
    <property type="match status" value="1"/>
</dbReference>
<dbReference type="InterPro" id="IPR013783">
    <property type="entry name" value="Ig-like_fold"/>
</dbReference>
<evidence type="ECO:0000256" key="2">
    <source>
        <dbReference type="ARBA" id="ARBA00022801"/>
    </source>
</evidence>
<dbReference type="SMART" id="SM00060">
    <property type="entry name" value="FN3"/>
    <property type="match status" value="2"/>
</dbReference>
<protein>
    <submittedName>
        <fullName evidence="4">Lytic polysaccharide monooxygenase</fullName>
    </submittedName>
</protein>
<gene>
    <name evidence="4" type="ORF">IPV26_21715</name>
</gene>
<dbReference type="InterPro" id="IPR003961">
    <property type="entry name" value="FN3_dom"/>
</dbReference>
<feature type="domain" description="Fibronectin type-III" evidence="3">
    <location>
        <begin position="302"/>
        <end position="392"/>
    </location>
</feature>
<dbReference type="PANTHER" id="PTHR34823:SF1">
    <property type="entry name" value="CHITIN-BINDING TYPE-4 DOMAIN-CONTAINING PROTEIN"/>
    <property type="match status" value="1"/>
</dbReference>
<dbReference type="EMBL" id="JADIJS010000009">
    <property type="protein sequence ID" value="MBO1042283.1"/>
    <property type="molecule type" value="Genomic_DNA"/>
</dbReference>
<dbReference type="Pfam" id="PF02839">
    <property type="entry name" value="CBM_5_12"/>
    <property type="match status" value="1"/>
</dbReference>
<dbReference type="SUPFAM" id="SSF81296">
    <property type="entry name" value="E set domains"/>
    <property type="match status" value="1"/>
</dbReference>
<keyword evidence="4" id="KW-0503">Monooxygenase</keyword>
<dbReference type="CDD" id="cd12214">
    <property type="entry name" value="ChiA1_BD"/>
    <property type="match status" value="1"/>
</dbReference>
<keyword evidence="4" id="KW-0560">Oxidoreductase</keyword>